<dbReference type="EMBL" id="CM042010">
    <property type="protein sequence ID" value="KAI3778565.1"/>
    <property type="molecule type" value="Genomic_DNA"/>
</dbReference>
<comment type="caution">
    <text evidence="1">The sequence shown here is derived from an EMBL/GenBank/DDBJ whole genome shotgun (WGS) entry which is preliminary data.</text>
</comment>
<name>A0ACB9G686_CICIN</name>
<evidence type="ECO:0000313" key="1">
    <source>
        <dbReference type="EMBL" id="KAI3778565.1"/>
    </source>
</evidence>
<keyword evidence="2" id="KW-1185">Reference proteome</keyword>
<reference evidence="2" key="1">
    <citation type="journal article" date="2022" name="Mol. Ecol. Resour.">
        <title>The genomes of chicory, endive, great burdock and yacon provide insights into Asteraceae palaeo-polyploidization history and plant inulin production.</title>
        <authorList>
            <person name="Fan W."/>
            <person name="Wang S."/>
            <person name="Wang H."/>
            <person name="Wang A."/>
            <person name="Jiang F."/>
            <person name="Liu H."/>
            <person name="Zhao H."/>
            <person name="Xu D."/>
            <person name="Zhang Y."/>
        </authorList>
    </citation>
    <scope>NUCLEOTIDE SEQUENCE [LARGE SCALE GENOMIC DNA]</scope>
    <source>
        <strain evidence="2">cv. Punajuju</strain>
    </source>
</reference>
<reference evidence="1 2" key="2">
    <citation type="journal article" date="2022" name="Mol. Ecol. Resour.">
        <title>The genomes of chicory, endive, great burdock and yacon provide insights into Asteraceae paleo-polyploidization history and plant inulin production.</title>
        <authorList>
            <person name="Fan W."/>
            <person name="Wang S."/>
            <person name="Wang H."/>
            <person name="Wang A."/>
            <person name="Jiang F."/>
            <person name="Liu H."/>
            <person name="Zhao H."/>
            <person name="Xu D."/>
            <person name="Zhang Y."/>
        </authorList>
    </citation>
    <scope>NUCLEOTIDE SEQUENCE [LARGE SCALE GENOMIC DNA]</scope>
    <source>
        <strain evidence="2">cv. Punajuju</strain>
        <tissue evidence="1">Leaves</tissue>
    </source>
</reference>
<accession>A0ACB9G686</accession>
<gene>
    <name evidence="1" type="ORF">L2E82_07943</name>
</gene>
<dbReference type="Proteomes" id="UP001055811">
    <property type="component" value="Linkage Group LG02"/>
</dbReference>
<protein>
    <submittedName>
        <fullName evidence="1">Uncharacterized protein</fullName>
    </submittedName>
</protein>
<evidence type="ECO:0000313" key="2">
    <source>
        <dbReference type="Proteomes" id="UP001055811"/>
    </source>
</evidence>
<organism evidence="1 2">
    <name type="scientific">Cichorium intybus</name>
    <name type="common">Chicory</name>
    <dbReference type="NCBI Taxonomy" id="13427"/>
    <lineage>
        <taxon>Eukaryota</taxon>
        <taxon>Viridiplantae</taxon>
        <taxon>Streptophyta</taxon>
        <taxon>Embryophyta</taxon>
        <taxon>Tracheophyta</taxon>
        <taxon>Spermatophyta</taxon>
        <taxon>Magnoliopsida</taxon>
        <taxon>eudicotyledons</taxon>
        <taxon>Gunneridae</taxon>
        <taxon>Pentapetalae</taxon>
        <taxon>asterids</taxon>
        <taxon>campanulids</taxon>
        <taxon>Asterales</taxon>
        <taxon>Asteraceae</taxon>
        <taxon>Cichorioideae</taxon>
        <taxon>Cichorieae</taxon>
        <taxon>Cichoriinae</taxon>
        <taxon>Cichorium</taxon>
    </lineage>
</organism>
<sequence>MCRTLYLVFYFFIFFIWVPVMLLLIMKLVKTCKIRFLPLTRILYLSSRFVPLISFVDGQILGLTHVTFTFTSHSIGTPSKFDCNSSTLTVALTFTLLKYSDLVMEEIGRTGNVDKLKIVIDIVAVDFTYVTYMYFIFYSFFS</sequence>
<proteinExistence type="predicted"/>